<dbReference type="EMBL" id="MCAQ01000028">
    <property type="protein sequence ID" value="RKF31909.1"/>
    <property type="molecule type" value="Genomic_DNA"/>
</dbReference>
<name>A0A420FG60_9SPHI</name>
<dbReference type="RefSeq" id="WP_120336135.1">
    <property type="nucleotide sequence ID" value="NZ_MCAQ01000028.1"/>
</dbReference>
<organism evidence="1 2">
    <name type="scientific">Sphingobacterium siyangense</name>
    <dbReference type="NCBI Taxonomy" id="459529"/>
    <lineage>
        <taxon>Bacteria</taxon>
        <taxon>Pseudomonadati</taxon>
        <taxon>Bacteroidota</taxon>
        <taxon>Sphingobacteriia</taxon>
        <taxon>Sphingobacteriales</taxon>
        <taxon>Sphingobacteriaceae</taxon>
        <taxon>Sphingobacterium</taxon>
    </lineage>
</organism>
<gene>
    <name evidence="1" type="ORF">BCY89_17320</name>
</gene>
<evidence type="ECO:0000313" key="1">
    <source>
        <dbReference type="EMBL" id="RKF31909.1"/>
    </source>
</evidence>
<comment type="caution">
    <text evidence="1">The sequence shown here is derived from an EMBL/GenBank/DDBJ whole genome shotgun (WGS) entry which is preliminary data.</text>
</comment>
<keyword evidence="2" id="KW-1185">Reference proteome</keyword>
<evidence type="ECO:0000313" key="2">
    <source>
        <dbReference type="Proteomes" id="UP000286402"/>
    </source>
</evidence>
<sequence>MGTIVNGANGGFKGKAGSIIGSSWKSINYIKGLYKKRTKPASEAQLIQQEKFRTLMRFLLPINVFLKIGFGGKNTEKVTPMNTAFQFNQKMAITGVYPDFSLDYAKISISDGGLYGGGTVSASFDSGELIFTWSTGASETFETFGDDLVYVLAYHPEKDEFISTPAPSTRSTGMVTFLVPDHLATGSVHTWLFLSNRSKTRVSKSVYLGEIQLI</sequence>
<dbReference type="AlphaFoldDB" id="A0A420FG60"/>
<proteinExistence type="predicted"/>
<protein>
    <submittedName>
        <fullName evidence="1">Uncharacterized protein</fullName>
    </submittedName>
</protein>
<dbReference type="InterPro" id="IPR046233">
    <property type="entry name" value="DUF6266"/>
</dbReference>
<accession>A0A420FG60</accession>
<reference evidence="1 2" key="1">
    <citation type="submission" date="2016-07" db="EMBL/GenBank/DDBJ databases">
        <title>Genome analysis of Sphingobacterium siyangense T12B17.</title>
        <authorList>
            <person name="Xu D."/>
            <person name="Su Y."/>
            <person name="Zheng S."/>
        </authorList>
    </citation>
    <scope>NUCLEOTIDE SEQUENCE [LARGE SCALE GENOMIC DNA]</scope>
    <source>
        <strain evidence="1 2">T12B17</strain>
    </source>
</reference>
<dbReference type="Proteomes" id="UP000286402">
    <property type="component" value="Unassembled WGS sequence"/>
</dbReference>
<dbReference type="Pfam" id="PF19781">
    <property type="entry name" value="DUF6266"/>
    <property type="match status" value="1"/>
</dbReference>